<dbReference type="InterPro" id="IPR003593">
    <property type="entry name" value="AAA+_ATPase"/>
</dbReference>
<dbReference type="PANTHER" id="PTHR42794">
    <property type="entry name" value="HEMIN IMPORT ATP-BINDING PROTEIN HMUV"/>
    <property type="match status" value="1"/>
</dbReference>
<dbReference type="PROSITE" id="PS00211">
    <property type="entry name" value="ABC_TRANSPORTER_1"/>
    <property type="match status" value="1"/>
</dbReference>
<evidence type="ECO:0000259" key="5">
    <source>
        <dbReference type="PROSITE" id="PS50893"/>
    </source>
</evidence>
<evidence type="ECO:0000256" key="2">
    <source>
        <dbReference type="ARBA" id="ARBA00022741"/>
    </source>
</evidence>
<keyword evidence="4" id="KW-1278">Translocase</keyword>
<sequence>MTAAYEVRGVTCRLGGREIVHGVDLDIHHGEVLALVGPNGAGKSTLLGTLTGDVPVESGEVRLLGRPLAHWSAADLARTRGVLLQANQVSFPFTVREVVEMGRSPWVGRTSAQEDDAAIAEAIDRTDIAHLLDRPFTALSGGEKARASLARVLAQQTDVVLLDEPTAALDLRHQEEVMVVARDLAAAGRAVIVVLHDLSLAAARADRIAMLAGGRMISVGTPSEVLTPERVEEVYGIAVHVLTDTPDGHLIVVPHRGLSDTVSS</sequence>
<dbReference type="SUPFAM" id="SSF52540">
    <property type="entry name" value="P-loop containing nucleoside triphosphate hydrolases"/>
    <property type="match status" value="1"/>
</dbReference>
<dbReference type="RefSeq" id="WP_154596606.1">
    <property type="nucleotide sequence ID" value="NZ_CP060587.1"/>
</dbReference>
<evidence type="ECO:0000256" key="1">
    <source>
        <dbReference type="ARBA" id="ARBA00022448"/>
    </source>
</evidence>
<evidence type="ECO:0000313" key="7">
    <source>
        <dbReference type="EMBL" id="QNL93925.1"/>
    </source>
</evidence>
<dbReference type="PANTHER" id="PTHR42794:SF1">
    <property type="entry name" value="HEMIN IMPORT ATP-BINDING PROTEIN HMUV"/>
    <property type="match status" value="1"/>
</dbReference>
<dbReference type="NCBIfam" id="NF010068">
    <property type="entry name" value="PRK13548.1"/>
    <property type="match status" value="1"/>
</dbReference>
<dbReference type="Proteomes" id="UP000620591">
    <property type="component" value="Unassembled WGS sequence"/>
</dbReference>
<reference evidence="6" key="1">
    <citation type="submission" date="2020-09" db="EMBL/GenBank/DDBJ databases">
        <title>Novel species in genus Aeromicrobium.</title>
        <authorList>
            <person name="Zhang G."/>
        </authorList>
    </citation>
    <scope>NUCLEOTIDE SEQUENCE</scope>
    <source>
        <strain evidence="7">Zg-629</strain>
        <strain evidence="8">zg-629</strain>
        <strain evidence="6">Zg-636</strain>
    </source>
</reference>
<reference evidence="9" key="2">
    <citation type="submission" date="2022-11" db="EMBL/GenBank/DDBJ databases">
        <title>Novel species in genus Aeromicrobium.</title>
        <authorList>
            <person name="Zhang G."/>
        </authorList>
    </citation>
    <scope>NUCLEOTIDE SEQUENCE [LARGE SCALE GENOMIC DNA]</scope>
    <source>
        <strain evidence="9">zg-636</strain>
    </source>
</reference>
<dbReference type="Gene3D" id="3.40.50.300">
    <property type="entry name" value="P-loop containing nucleotide triphosphate hydrolases"/>
    <property type="match status" value="1"/>
</dbReference>
<name>A0A8I0ETP4_9ACTN</name>
<feature type="domain" description="ABC transporter" evidence="5">
    <location>
        <begin position="5"/>
        <end position="238"/>
    </location>
</feature>
<dbReference type="Proteomes" id="UP000515871">
    <property type="component" value="Chromosome"/>
</dbReference>
<evidence type="ECO:0000313" key="8">
    <source>
        <dbReference type="Proteomes" id="UP000515871"/>
    </source>
</evidence>
<accession>A0A8I0ETP4</accession>
<dbReference type="EMBL" id="JACTVM010000002">
    <property type="protein sequence ID" value="MBC9226246.1"/>
    <property type="molecule type" value="Genomic_DNA"/>
</dbReference>
<dbReference type="GO" id="GO:0005524">
    <property type="term" value="F:ATP binding"/>
    <property type="evidence" value="ECO:0007669"/>
    <property type="project" value="UniProtKB-KW"/>
</dbReference>
<dbReference type="CDD" id="cd03214">
    <property type="entry name" value="ABC_Iron-Siderophores_B12_Hemin"/>
    <property type="match status" value="1"/>
</dbReference>
<dbReference type="SMART" id="SM00382">
    <property type="entry name" value="AAA"/>
    <property type="match status" value="1"/>
</dbReference>
<dbReference type="InterPro" id="IPR017871">
    <property type="entry name" value="ABC_transporter-like_CS"/>
</dbReference>
<dbReference type="Pfam" id="PF00005">
    <property type="entry name" value="ABC_tran"/>
    <property type="match status" value="1"/>
</dbReference>
<dbReference type="InterPro" id="IPR003439">
    <property type="entry name" value="ABC_transporter-like_ATP-bd"/>
</dbReference>
<organism evidence="6 9">
    <name type="scientific">Aeromicrobium senzhongii</name>
    <dbReference type="NCBI Taxonomy" id="2663859"/>
    <lineage>
        <taxon>Bacteria</taxon>
        <taxon>Bacillati</taxon>
        <taxon>Actinomycetota</taxon>
        <taxon>Actinomycetes</taxon>
        <taxon>Propionibacteriales</taxon>
        <taxon>Nocardioidaceae</taxon>
        <taxon>Aeromicrobium</taxon>
    </lineage>
</organism>
<keyword evidence="8" id="KW-1185">Reference proteome</keyword>
<keyword evidence="1" id="KW-0813">Transport</keyword>
<dbReference type="PROSITE" id="PS50893">
    <property type="entry name" value="ABC_TRANSPORTER_2"/>
    <property type="match status" value="1"/>
</dbReference>
<dbReference type="InterPro" id="IPR027417">
    <property type="entry name" value="P-loop_NTPase"/>
</dbReference>
<dbReference type="FunFam" id="3.40.50.300:FF:000134">
    <property type="entry name" value="Iron-enterobactin ABC transporter ATP-binding protein"/>
    <property type="match status" value="1"/>
</dbReference>
<proteinExistence type="predicted"/>
<evidence type="ECO:0000313" key="6">
    <source>
        <dbReference type="EMBL" id="MBC9226246.1"/>
    </source>
</evidence>
<protein>
    <submittedName>
        <fullName evidence="6">Heme ABC transporter ATP-binding protein</fullName>
    </submittedName>
</protein>
<gene>
    <name evidence="7" type="ORF">H9L21_12600</name>
    <name evidence="6" type="ORF">IBG24_07960</name>
</gene>
<keyword evidence="3 6" id="KW-0067">ATP-binding</keyword>
<keyword evidence="2" id="KW-0547">Nucleotide-binding</keyword>
<dbReference type="GO" id="GO:0016887">
    <property type="term" value="F:ATP hydrolysis activity"/>
    <property type="evidence" value="ECO:0007669"/>
    <property type="project" value="InterPro"/>
</dbReference>
<dbReference type="EMBL" id="CP060587">
    <property type="protein sequence ID" value="QNL93925.1"/>
    <property type="molecule type" value="Genomic_DNA"/>
</dbReference>
<evidence type="ECO:0000313" key="9">
    <source>
        <dbReference type="Proteomes" id="UP000620591"/>
    </source>
</evidence>
<evidence type="ECO:0000256" key="3">
    <source>
        <dbReference type="ARBA" id="ARBA00022840"/>
    </source>
</evidence>
<dbReference type="AlphaFoldDB" id="A0A8I0ETP4"/>
<evidence type="ECO:0000256" key="4">
    <source>
        <dbReference type="ARBA" id="ARBA00022967"/>
    </source>
</evidence>